<accession>A0A212CH77</accession>
<dbReference type="Proteomes" id="UP000242450">
    <property type="component" value="Chromosome 20"/>
</dbReference>
<comment type="caution">
    <text evidence="7">The sequence shown here is derived from an EMBL/GenBank/DDBJ whole genome shotgun (WGS) entry which is preliminary data.</text>
</comment>
<gene>
    <name evidence="7" type="ORF">Celaphus_00001995</name>
</gene>
<evidence type="ECO:0000313" key="7">
    <source>
        <dbReference type="EMBL" id="OWK05290.1"/>
    </source>
</evidence>
<reference evidence="7 8" key="1">
    <citation type="journal article" date="2018" name="Mol. Genet. Genomics">
        <title>The red deer Cervus elaphus genome CerEla1.0: sequencing, annotating, genes, and chromosomes.</title>
        <authorList>
            <person name="Bana N.A."/>
            <person name="Nyiri A."/>
            <person name="Nagy J."/>
            <person name="Frank K."/>
            <person name="Nagy T."/>
            <person name="Steger V."/>
            <person name="Schiller M."/>
            <person name="Lakatos P."/>
            <person name="Sugar L."/>
            <person name="Horn P."/>
            <person name="Barta E."/>
            <person name="Orosz L."/>
        </authorList>
    </citation>
    <scope>NUCLEOTIDE SEQUENCE [LARGE SCALE GENOMIC DNA]</scope>
    <source>
        <strain evidence="7">Hungarian</strain>
    </source>
</reference>
<protein>
    <submittedName>
        <fullName evidence="7">S100A7</fullName>
    </submittedName>
</protein>
<dbReference type="InterPro" id="IPR013787">
    <property type="entry name" value="S100_Ca-bd_sub"/>
</dbReference>
<dbReference type="AlphaFoldDB" id="A0A212CH77"/>
<dbReference type="OrthoDB" id="8728048at2759"/>
<evidence type="ECO:0000313" key="8">
    <source>
        <dbReference type="Proteomes" id="UP000242450"/>
    </source>
</evidence>
<dbReference type="PANTHER" id="PTHR11639">
    <property type="entry name" value="S100 CALCIUM-BINDING PROTEIN"/>
    <property type="match status" value="1"/>
</dbReference>
<dbReference type="Pfam" id="PF01023">
    <property type="entry name" value="S_100"/>
    <property type="match status" value="1"/>
</dbReference>
<dbReference type="PANTHER" id="PTHR11639:SF67">
    <property type="entry name" value="PROTEIN S100-A7-LIKE 2"/>
    <property type="match status" value="1"/>
</dbReference>
<dbReference type="InterPro" id="IPR018247">
    <property type="entry name" value="EF_Hand_1_Ca_BS"/>
</dbReference>
<dbReference type="InterPro" id="IPR002048">
    <property type="entry name" value="EF_hand_dom"/>
</dbReference>
<evidence type="ECO:0000256" key="5">
    <source>
        <dbReference type="SAM" id="MobiDB-lite"/>
    </source>
</evidence>
<dbReference type="SMART" id="SM00054">
    <property type="entry name" value="EFh"/>
    <property type="match status" value="1"/>
</dbReference>
<dbReference type="GO" id="GO:0043542">
    <property type="term" value="P:endothelial cell migration"/>
    <property type="evidence" value="ECO:0007669"/>
    <property type="project" value="TreeGrafter"/>
</dbReference>
<sequence>MSSSQLEQAITALIKLFHTYSGSDDTIKKDSLLQLLKENFPNFLSACEQRGRDYLSNIFEEKDKNKDQKIDFSEFLSLLADIATTTQPQPQPRSGALFCEKSVSPEASRQPEKQESVVPPDSDLCPFFMGAPMLSKLLLLGEYFLEFPPGGMDRDRDSSAPSRGLQH</sequence>
<dbReference type="PROSITE" id="PS50222">
    <property type="entry name" value="EF_HAND_2"/>
    <property type="match status" value="1"/>
</dbReference>
<feature type="domain" description="EF-hand" evidence="6">
    <location>
        <begin position="50"/>
        <end position="85"/>
    </location>
</feature>
<evidence type="ECO:0000256" key="4">
    <source>
        <dbReference type="ARBA" id="ARBA00022837"/>
    </source>
</evidence>
<keyword evidence="8" id="KW-1185">Reference proteome</keyword>
<organism evidence="7 8">
    <name type="scientific">Cervus elaphus hippelaphus</name>
    <name type="common">European red deer</name>
    <dbReference type="NCBI Taxonomy" id="46360"/>
    <lineage>
        <taxon>Eukaryota</taxon>
        <taxon>Metazoa</taxon>
        <taxon>Chordata</taxon>
        <taxon>Craniata</taxon>
        <taxon>Vertebrata</taxon>
        <taxon>Euteleostomi</taxon>
        <taxon>Mammalia</taxon>
        <taxon>Eutheria</taxon>
        <taxon>Laurasiatheria</taxon>
        <taxon>Artiodactyla</taxon>
        <taxon>Ruminantia</taxon>
        <taxon>Pecora</taxon>
        <taxon>Cervidae</taxon>
        <taxon>Cervinae</taxon>
        <taxon>Cervus</taxon>
    </lineage>
</organism>
<evidence type="ECO:0000256" key="1">
    <source>
        <dbReference type="ARBA" id="ARBA00007323"/>
    </source>
</evidence>
<comment type="similarity">
    <text evidence="1">Belongs to the S-100 family.</text>
</comment>
<name>A0A212CH77_CEREH</name>
<dbReference type="GO" id="GO:0070062">
    <property type="term" value="C:extracellular exosome"/>
    <property type="evidence" value="ECO:0007669"/>
    <property type="project" value="TreeGrafter"/>
</dbReference>
<dbReference type="InterPro" id="IPR034325">
    <property type="entry name" value="S-100_dom"/>
</dbReference>
<dbReference type="GO" id="GO:0005737">
    <property type="term" value="C:cytoplasm"/>
    <property type="evidence" value="ECO:0007669"/>
    <property type="project" value="TreeGrafter"/>
</dbReference>
<dbReference type="InterPro" id="IPR011992">
    <property type="entry name" value="EF-hand-dom_pair"/>
</dbReference>
<evidence type="ECO:0000259" key="6">
    <source>
        <dbReference type="PROSITE" id="PS50222"/>
    </source>
</evidence>
<proteinExistence type="inferred from homology"/>
<dbReference type="PROSITE" id="PS00303">
    <property type="entry name" value="S100_CABP"/>
    <property type="match status" value="1"/>
</dbReference>
<dbReference type="PROSITE" id="PS00018">
    <property type="entry name" value="EF_HAND_1"/>
    <property type="match status" value="1"/>
</dbReference>
<dbReference type="EMBL" id="MKHE01000020">
    <property type="protein sequence ID" value="OWK05290.1"/>
    <property type="molecule type" value="Genomic_DNA"/>
</dbReference>
<evidence type="ECO:0000256" key="2">
    <source>
        <dbReference type="ARBA" id="ARBA00022723"/>
    </source>
</evidence>
<keyword evidence="3" id="KW-0677">Repeat</keyword>
<dbReference type="CDD" id="cd00213">
    <property type="entry name" value="S-100"/>
    <property type="match status" value="1"/>
</dbReference>
<feature type="region of interest" description="Disordered" evidence="5">
    <location>
        <begin position="86"/>
        <end position="121"/>
    </location>
</feature>
<dbReference type="Gene3D" id="1.10.238.10">
    <property type="entry name" value="EF-hand"/>
    <property type="match status" value="1"/>
</dbReference>
<keyword evidence="2" id="KW-0479">Metal-binding</keyword>
<dbReference type="SMART" id="SM01394">
    <property type="entry name" value="S_100"/>
    <property type="match status" value="1"/>
</dbReference>
<dbReference type="GO" id="GO:0005509">
    <property type="term" value="F:calcium ion binding"/>
    <property type="evidence" value="ECO:0007669"/>
    <property type="project" value="InterPro"/>
</dbReference>
<keyword evidence="4" id="KW-0106">Calcium</keyword>
<dbReference type="InterPro" id="IPR001751">
    <property type="entry name" value="S100/CaBP7/8-like_CS"/>
</dbReference>
<evidence type="ECO:0000256" key="3">
    <source>
        <dbReference type="ARBA" id="ARBA00022737"/>
    </source>
</evidence>
<dbReference type="GO" id="GO:0048306">
    <property type="term" value="F:calcium-dependent protein binding"/>
    <property type="evidence" value="ECO:0007669"/>
    <property type="project" value="TreeGrafter"/>
</dbReference>
<dbReference type="SUPFAM" id="SSF47473">
    <property type="entry name" value="EF-hand"/>
    <property type="match status" value="1"/>
</dbReference>
<dbReference type="GO" id="GO:0046914">
    <property type="term" value="F:transition metal ion binding"/>
    <property type="evidence" value="ECO:0007669"/>
    <property type="project" value="InterPro"/>
</dbReference>